<name>A0A0C9WQ32_9AGAR</name>
<gene>
    <name evidence="1" type="ORF">K443DRAFT_684747</name>
</gene>
<dbReference type="Proteomes" id="UP000054477">
    <property type="component" value="Unassembled WGS sequence"/>
</dbReference>
<sequence>MRNVLKSEYTELNQCIQGFDVCTRLEILAYTPGAPYGCVCRCTVERSGTYPSSLFGHVAVKRQSPH</sequence>
<reference evidence="1 2" key="1">
    <citation type="submission" date="2014-04" db="EMBL/GenBank/DDBJ databases">
        <authorList>
            <consortium name="DOE Joint Genome Institute"/>
            <person name="Kuo A."/>
            <person name="Kohler A."/>
            <person name="Nagy L.G."/>
            <person name="Floudas D."/>
            <person name="Copeland A."/>
            <person name="Barry K.W."/>
            <person name="Cichocki N."/>
            <person name="Veneault-Fourrey C."/>
            <person name="LaButti K."/>
            <person name="Lindquist E.A."/>
            <person name="Lipzen A."/>
            <person name="Lundell T."/>
            <person name="Morin E."/>
            <person name="Murat C."/>
            <person name="Sun H."/>
            <person name="Tunlid A."/>
            <person name="Henrissat B."/>
            <person name="Grigoriev I.V."/>
            <person name="Hibbett D.S."/>
            <person name="Martin F."/>
            <person name="Nordberg H.P."/>
            <person name="Cantor M.N."/>
            <person name="Hua S.X."/>
        </authorList>
    </citation>
    <scope>NUCLEOTIDE SEQUENCE [LARGE SCALE GENOMIC DNA]</scope>
    <source>
        <strain evidence="1 2">LaAM-08-1</strain>
    </source>
</reference>
<evidence type="ECO:0000313" key="2">
    <source>
        <dbReference type="Proteomes" id="UP000054477"/>
    </source>
</evidence>
<keyword evidence="2" id="KW-1185">Reference proteome</keyword>
<dbReference type="EMBL" id="KN838861">
    <property type="protein sequence ID" value="KIJ93160.1"/>
    <property type="molecule type" value="Genomic_DNA"/>
</dbReference>
<proteinExistence type="predicted"/>
<dbReference type="HOGENOM" id="CLU_2831564_0_0_1"/>
<feature type="non-terminal residue" evidence="1">
    <location>
        <position position="1"/>
    </location>
</feature>
<evidence type="ECO:0000313" key="1">
    <source>
        <dbReference type="EMBL" id="KIJ93160.1"/>
    </source>
</evidence>
<protein>
    <submittedName>
        <fullName evidence="1">Uncharacterized protein</fullName>
    </submittedName>
</protein>
<organism evidence="1 2">
    <name type="scientific">Laccaria amethystina LaAM-08-1</name>
    <dbReference type="NCBI Taxonomy" id="1095629"/>
    <lineage>
        <taxon>Eukaryota</taxon>
        <taxon>Fungi</taxon>
        <taxon>Dikarya</taxon>
        <taxon>Basidiomycota</taxon>
        <taxon>Agaricomycotina</taxon>
        <taxon>Agaricomycetes</taxon>
        <taxon>Agaricomycetidae</taxon>
        <taxon>Agaricales</taxon>
        <taxon>Agaricineae</taxon>
        <taxon>Hydnangiaceae</taxon>
        <taxon>Laccaria</taxon>
    </lineage>
</organism>
<reference evidence="2" key="2">
    <citation type="submission" date="2015-01" db="EMBL/GenBank/DDBJ databases">
        <title>Evolutionary Origins and Diversification of the Mycorrhizal Mutualists.</title>
        <authorList>
            <consortium name="DOE Joint Genome Institute"/>
            <consortium name="Mycorrhizal Genomics Consortium"/>
            <person name="Kohler A."/>
            <person name="Kuo A."/>
            <person name="Nagy L.G."/>
            <person name="Floudas D."/>
            <person name="Copeland A."/>
            <person name="Barry K.W."/>
            <person name="Cichocki N."/>
            <person name="Veneault-Fourrey C."/>
            <person name="LaButti K."/>
            <person name="Lindquist E.A."/>
            <person name="Lipzen A."/>
            <person name="Lundell T."/>
            <person name="Morin E."/>
            <person name="Murat C."/>
            <person name="Riley R."/>
            <person name="Ohm R."/>
            <person name="Sun H."/>
            <person name="Tunlid A."/>
            <person name="Henrissat B."/>
            <person name="Grigoriev I.V."/>
            <person name="Hibbett D.S."/>
            <person name="Martin F."/>
        </authorList>
    </citation>
    <scope>NUCLEOTIDE SEQUENCE [LARGE SCALE GENOMIC DNA]</scope>
    <source>
        <strain evidence="2">LaAM-08-1</strain>
    </source>
</reference>
<accession>A0A0C9WQ32</accession>
<dbReference type="AlphaFoldDB" id="A0A0C9WQ32"/>